<evidence type="ECO:0000256" key="1">
    <source>
        <dbReference type="SAM" id="MobiDB-lite"/>
    </source>
</evidence>
<comment type="caution">
    <text evidence="3">The sequence shown here is derived from an EMBL/GenBank/DDBJ whole genome shotgun (WGS) entry which is preliminary data.</text>
</comment>
<organism evidence="3 4">
    <name type="scientific">Diploptera punctata</name>
    <name type="common">Pacific beetle cockroach</name>
    <dbReference type="NCBI Taxonomy" id="6984"/>
    <lineage>
        <taxon>Eukaryota</taxon>
        <taxon>Metazoa</taxon>
        <taxon>Ecdysozoa</taxon>
        <taxon>Arthropoda</taxon>
        <taxon>Hexapoda</taxon>
        <taxon>Insecta</taxon>
        <taxon>Pterygota</taxon>
        <taxon>Neoptera</taxon>
        <taxon>Polyneoptera</taxon>
        <taxon>Dictyoptera</taxon>
        <taxon>Blattodea</taxon>
        <taxon>Blaberoidea</taxon>
        <taxon>Blaberidae</taxon>
        <taxon>Diplopterinae</taxon>
        <taxon>Diploptera</taxon>
    </lineage>
</organism>
<dbReference type="EMBL" id="JASPKZ010004177">
    <property type="protein sequence ID" value="KAJ9590928.1"/>
    <property type="molecule type" value="Genomic_DNA"/>
</dbReference>
<reference evidence="3" key="1">
    <citation type="journal article" date="2023" name="IScience">
        <title>Live-bearing cockroach genome reveals convergent evolutionary mechanisms linked to viviparity in insects and beyond.</title>
        <authorList>
            <person name="Fouks B."/>
            <person name="Harrison M.C."/>
            <person name="Mikhailova A.A."/>
            <person name="Marchal E."/>
            <person name="English S."/>
            <person name="Carruthers M."/>
            <person name="Jennings E.C."/>
            <person name="Chiamaka E.L."/>
            <person name="Frigard R.A."/>
            <person name="Pippel M."/>
            <person name="Attardo G.M."/>
            <person name="Benoit J.B."/>
            <person name="Bornberg-Bauer E."/>
            <person name="Tobe S.S."/>
        </authorList>
    </citation>
    <scope>NUCLEOTIDE SEQUENCE</scope>
    <source>
        <strain evidence="3">Stay&amp;Tobe</strain>
    </source>
</reference>
<dbReference type="PANTHER" id="PTHR21436">
    <property type="entry name" value="COILED-COIL DOMAIN-CONTAINING PROTEIN 142"/>
    <property type="match status" value="1"/>
</dbReference>
<feature type="compositionally biased region" description="Basic and acidic residues" evidence="1">
    <location>
        <begin position="349"/>
        <end position="364"/>
    </location>
</feature>
<sequence>MILGQELLPEVLMPAIHSLADGLGCHIVSTSWDQLFRKTLVQGQKFTYKNHTDRGSVCGQLFAQLFQQLVLINNAYEPTIPADQFPAKILEDLPLVEQIPVLHRLDHSVHTARLWATTAARHLINAWSVDAFFLATQTDINLCLQELQMLKLTDYKDLSEVKSEHVMVCVKMRSKLTSEVRENIHKLKLLPDECIQGMATVCRTISLANLQMCFPESRYWRQNCNTDPKPPSPYVKEYLDKVLQPVLHAVMPLPIPVQRSVGEMVMRLLCEAWLDYIYMNRVKFSEWGALQLLVDFGSVPQWLETCQWLQSNIRNHLARCEVLRRCEGVGRLLLRRPGESVNMMAPQNKSKDNKGSKNSPRDSIHSGGQDTLPAEMFVPNQEQWLELRAPKHKGLCGVYSMCCNS</sequence>
<accession>A0AAD8A205</accession>
<evidence type="ECO:0000313" key="4">
    <source>
        <dbReference type="Proteomes" id="UP001233999"/>
    </source>
</evidence>
<dbReference type="Proteomes" id="UP001233999">
    <property type="component" value="Unassembled WGS sequence"/>
</dbReference>
<proteinExistence type="predicted"/>
<reference evidence="3" key="2">
    <citation type="submission" date="2023-05" db="EMBL/GenBank/DDBJ databases">
        <authorList>
            <person name="Fouks B."/>
        </authorList>
    </citation>
    <scope>NUCLEOTIDE SEQUENCE</scope>
    <source>
        <strain evidence="3">Stay&amp;Tobe</strain>
        <tissue evidence="3">Testes</tissue>
    </source>
</reference>
<feature type="region of interest" description="Disordered" evidence="1">
    <location>
        <begin position="342"/>
        <end position="373"/>
    </location>
</feature>
<gene>
    <name evidence="3" type="ORF">L9F63_016026</name>
</gene>
<feature type="domain" description="Coiled-coil protein 142 C-terminal" evidence="2">
    <location>
        <begin position="5"/>
        <end position="338"/>
    </location>
</feature>
<keyword evidence="4" id="KW-1185">Reference proteome</keyword>
<dbReference type="InterPro" id="IPR055350">
    <property type="entry name" value="CCDC142_C"/>
</dbReference>
<dbReference type="InterPro" id="IPR026700">
    <property type="entry name" value="CCDC142"/>
</dbReference>
<protein>
    <recommendedName>
        <fullName evidence="2">Coiled-coil protein 142 C-terminal domain-containing protein</fullName>
    </recommendedName>
</protein>
<name>A0AAD8A205_DIPPU</name>
<evidence type="ECO:0000259" key="2">
    <source>
        <dbReference type="Pfam" id="PF14923"/>
    </source>
</evidence>
<dbReference type="Pfam" id="PF14923">
    <property type="entry name" value="CCDC142"/>
    <property type="match status" value="1"/>
</dbReference>
<dbReference type="AlphaFoldDB" id="A0AAD8A205"/>
<evidence type="ECO:0000313" key="3">
    <source>
        <dbReference type="EMBL" id="KAJ9590928.1"/>
    </source>
</evidence>
<dbReference type="PANTHER" id="PTHR21436:SF2">
    <property type="entry name" value="COILED-COIL DOMAIN-CONTAINING PROTEIN 142"/>
    <property type="match status" value="1"/>
</dbReference>